<dbReference type="SUPFAM" id="SSF50447">
    <property type="entry name" value="Translation proteins"/>
    <property type="match status" value="1"/>
</dbReference>
<evidence type="ECO:0000259" key="13">
    <source>
        <dbReference type="PROSITE" id="PS51722"/>
    </source>
</evidence>
<comment type="function">
    <text evidence="9 12">Required for accurate and efficient protein synthesis under certain stress conditions. May act as a fidelity factor of the translation reaction, by catalyzing a one-codon backward translocation of tRNAs on improperly translocated ribosomes. Back-translocation proceeds from a post-translocation (POST) complex to a pre-translocation (PRE) complex, thus giving elongation factor G a second chance to translocate the tRNAs correctly. Binds to ribosomes in a GTP-dependent manner.</text>
</comment>
<evidence type="ECO:0000256" key="3">
    <source>
        <dbReference type="ARBA" id="ARBA00022741"/>
    </source>
</evidence>
<dbReference type="Pfam" id="PF03144">
    <property type="entry name" value="GTP_EFTU_D2"/>
    <property type="match status" value="1"/>
</dbReference>
<dbReference type="Gene3D" id="3.30.70.2570">
    <property type="entry name" value="Elongation factor 4, C-terminal domain"/>
    <property type="match status" value="1"/>
</dbReference>
<dbReference type="PRINTS" id="PR00315">
    <property type="entry name" value="ELONGATNFCT"/>
</dbReference>
<keyword evidence="6 12" id="KW-0342">GTP-binding</keyword>
<evidence type="ECO:0000256" key="2">
    <source>
        <dbReference type="ARBA" id="ARBA00022475"/>
    </source>
</evidence>
<dbReference type="InterPro" id="IPR000640">
    <property type="entry name" value="EFG_V-like"/>
</dbReference>
<dbReference type="InterPro" id="IPR027417">
    <property type="entry name" value="P-loop_NTPase"/>
</dbReference>
<keyword evidence="3 12" id="KW-0547">Nucleotide-binding</keyword>
<dbReference type="AlphaFoldDB" id="A0A7U7J4H0"/>
<proteinExistence type="inferred from homology"/>
<dbReference type="SUPFAM" id="SSF52540">
    <property type="entry name" value="P-loop containing nucleoside triphosphate hydrolases"/>
    <property type="match status" value="1"/>
</dbReference>
<dbReference type="CDD" id="cd16260">
    <property type="entry name" value="EF4_III"/>
    <property type="match status" value="1"/>
</dbReference>
<dbReference type="Gene3D" id="3.30.70.870">
    <property type="entry name" value="Elongation Factor G (Translational Gtpase), domain 3"/>
    <property type="match status" value="1"/>
</dbReference>
<dbReference type="Pfam" id="PF00009">
    <property type="entry name" value="GTP_EFTU"/>
    <property type="match status" value="1"/>
</dbReference>
<dbReference type="InterPro" id="IPR000795">
    <property type="entry name" value="T_Tr_GTP-bd_dom"/>
</dbReference>
<dbReference type="InterPro" id="IPR035654">
    <property type="entry name" value="LepA_IV"/>
</dbReference>
<dbReference type="InterPro" id="IPR006297">
    <property type="entry name" value="EF-4"/>
</dbReference>
<dbReference type="Proteomes" id="UP000019184">
    <property type="component" value="Unassembled WGS sequence"/>
</dbReference>
<reference evidence="14 15" key="1">
    <citation type="journal article" date="2014" name="ISME J.">
        <title>Candidatus Competibacter-lineage genomes retrieved from metagenomes reveal functional metabolic diversity.</title>
        <authorList>
            <person name="McIlroy S.J."/>
            <person name="Albertsen M."/>
            <person name="Andresen E.K."/>
            <person name="Saunders A.M."/>
            <person name="Kristiansen R."/>
            <person name="Stokholm-Bjerregaard M."/>
            <person name="Nielsen K.L."/>
            <person name="Nielsen P.H."/>
        </authorList>
    </citation>
    <scope>NUCLEOTIDE SEQUENCE [LARGE SCALE GENOMIC DNA]</scope>
    <source>
        <strain evidence="14 15">Run_B_J11</strain>
    </source>
</reference>
<protein>
    <recommendedName>
        <fullName evidence="11 12">Elongation factor 4</fullName>
        <shortName evidence="12">EF-4</shortName>
        <ecNumber evidence="11 12">3.6.5.n1</ecNumber>
    </recommendedName>
    <alternativeName>
        <fullName evidence="12">Ribosomal back-translocase LepA</fullName>
    </alternativeName>
</protein>
<dbReference type="EC" id="3.6.5.n1" evidence="11 12"/>
<dbReference type="PROSITE" id="PS00301">
    <property type="entry name" value="G_TR_1"/>
    <property type="match status" value="1"/>
</dbReference>
<dbReference type="Gene3D" id="3.30.70.240">
    <property type="match status" value="1"/>
</dbReference>
<dbReference type="GO" id="GO:0005525">
    <property type="term" value="F:GTP binding"/>
    <property type="evidence" value="ECO:0007669"/>
    <property type="project" value="UniProtKB-UniRule"/>
</dbReference>
<dbReference type="InterPro" id="IPR031157">
    <property type="entry name" value="G_TR_CS"/>
</dbReference>
<evidence type="ECO:0000256" key="1">
    <source>
        <dbReference type="ARBA" id="ARBA00005454"/>
    </source>
</evidence>
<dbReference type="Gene3D" id="2.40.30.10">
    <property type="entry name" value="Translation factors"/>
    <property type="match status" value="1"/>
</dbReference>
<evidence type="ECO:0000313" key="15">
    <source>
        <dbReference type="Proteomes" id="UP000019184"/>
    </source>
</evidence>
<dbReference type="GO" id="GO:0043022">
    <property type="term" value="F:ribosome binding"/>
    <property type="evidence" value="ECO:0007669"/>
    <property type="project" value="UniProtKB-UniRule"/>
</dbReference>
<dbReference type="GO" id="GO:0003924">
    <property type="term" value="F:GTPase activity"/>
    <property type="evidence" value="ECO:0007669"/>
    <property type="project" value="UniProtKB-UniRule"/>
</dbReference>
<comment type="catalytic activity">
    <reaction evidence="8 12">
        <text>GTP + H2O = GDP + phosphate + H(+)</text>
        <dbReference type="Rhea" id="RHEA:19669"/>
        <dbReference type="ChEBI" id="CHEBI:15377"/>
        <dbReference type="ChEBI" id="CHEBI:15378"/>
        <dbReference type="ChEBI" id="CHEBI:37565"/>
        <dbReference type="ChEBI" id="CHEBI:43474"/>
        <dbReference type="ChEBI" id="CHEBI:58189"/>
        <dbReference type="EC" id="3.6.5.n1"/>
    </reaction>
</comment>
<evidence type="ECO:0000256" key="6">
    <source>
        <dbReference type="ARBA" id="ARBA00023134"/>
    </source>
</evidence>
<evidence type="ECO:0000256" key="11">
    <source>
        <dbReference type="ARBA" id="ARBA00066744"/>
    </source>
</evidence>
<dbReference type="FunFam" id="3.30.70.870:FF:000004">
    <property type="entry name" value="Translation factor GUF1, mitochondrial"/>
    <property type="match status" value="1"/>
</dbReference>
<dbReference type="FunFam" id="3.30.70.240:FF:000007">
    <property type="entry name" value="Translation factor GUF1, mitochondrial"/>
    <property type="match status" value="1"/>
</dbReference>
<evidence type="ECO:0000256" key="4">
    <source>
        <dbReference type="ARBA" id="ARBA00022801"/>
    </source>
</evidence>
<comment type="similarity">
    <text evidence="1 12">Belongs to the TRAFAC class translation factor GTPase superfamily. Classic translation factor GTPase family. LepA subfamily.</text>
</comment>
<organism evidence="14 15">
    <name type="scientific">Candidatus Contendobacter odensis Run_B_J11</name>
    <dbReference type="NCBI Taxonomy" id="1400861"/>
    <lineage>
        <taxon>Bacteria</taxon>
        <taxon>Pseudomonadati</taxon>
        <taxon>Pseudomonadota</taxon>
        <taxon>Gammaproteobacteria</taxon>
        <taxon>Candidatus Competibacteraceae</taxon>
        <taxon>Candidatus Contendibacter</taxon>
    </lineage>
</organism>
<dbReference type="Gene3D" id="3.40.50.300">
    <property type="entry name" value="P-loop containing nucleotide triphosphate hydrolases"/>
    <property type="match status" value="1"/>
</dbReference>
<dbReference type="GO" id="GO:0097216">
    <property type="term" value="F:guanosine tetraphosphate binding"/>
    <property type="evidence" value="ECO:0007669"/>
    <property type="project" value="UniProtKB-ARBA"/>
</dbReference>
<accession>A0A7U7J4H0</accession>
<dbReference type="CDD" id="cd03709">
    <property type="entry name" value="lepA_C"/>
    <property type="match status" value="1"/>
</dbReference>
<dbReference type="CDD" id="cd03699">
    <property type="entry name" value="EF4_II"/>
    <property type="match status" value="1"/>
</dbReference>
<keyword evidence="7 12" id="KW-0472">Membrane</keyword>
<dbReference type="CDD" id="cd01890">
    <property type="entry name" value="LepA"/>
    <property type="match status" value="1"/>
</dbReference>
<feature type="binding site" evidence="12">
    <location>
        <begin position="131"/>
        <end position="134"/>
    </location>
    <ligand>
        <name>GTP</name>
        <dbReference type="ChEBI" id="CHEBI:37565"/>
    </ligand>
</feature>
<dbReference type="NCBIfam" id="TIGR00231">
    <property type="entry name" value="small_GTP"/>
    <property type="match status" value="1"/>
</dbReference>
<keyword evidence="15" id="KW-1185">Reference proteome</keyword>
<comment type="caution">
    <text evidence="14">The sequence shown here is derived from an EMBL/GenBank/DDBJ whole genome shotgun (WGS) entry which is preliminary data.</text>
</comment>
<dbReference type="FunFam" id="3.40.50.300:FF:000078">
    <property type="entry name" value="Elongation factor 4"/>
    <property type="match status" value="1"/>
</dbReference>
<dbReference type="OrthoDB" id="9804431at2"/>
<dbReference type="GO" id="GO:0045727">
    <property type="term" value="P:positive regulation of translation"/>
    <property type="evidence" value="ECO:0007669"/>
    <property type="project" value="UniProtKB-UniRule"/>
</dbReference>
<dbReference type="PANTHER" id="PTHR43512">
    <property type="entry name" value="TRANSLATION FACTOR GUF1-RELATED"/>
    <property type="match status" value="1"/>
</dbReference>
<dbReference type="FunFam" id="2.40.30.10:FF:000015">
    <property type="entry name" value="Translation factor GUF1, mitochondrial"/>
    <property type="match status" value="1"/>
</dbReference>
<dbReference type="FunFam" id="3.30.70.2570:FF:000001">
    <property type="entry name" value="Translation factor GUF1, mitochondrial"/>
    <property type="match status" value="1"/>
</dbReference>
<evidence type="ECO:0000256" key="7">
    <source>
        <dbReference type="ARBA" id="ARBA00023136"/>
    </source>
</evidence>
<dbReference type="Pfam" id="PF00679">
    <property type="entry name" value="EFG_C"/>
    <property type="match status" value="1"/>
</dbReference>
<dbReference type="GO" id="GO:0003746">
    <property type="term" value="F:translation elongation factor activity"/>
    <property type="evidence" value="ECO:0007669"/>
    <property type="project" value="UniProtKB-UniRule"/>
</dbReference>
<sequence>MDHIRNFSIIAHIDHGKSTLADRFIQICGGLSAREMADQVLDSMDLERERGITIKAQSVSLRYPARDGQIYRLNIIDTPGHVDFSYEVSRSLAACEGALLIVDAAQGVEAQSVANCYTAMEQGLEVLPVLNKIDLPSADPERVAREIGDIIGLDASHALHVSAKTGLGIAELLEEIIARIPAPKGQPEGSLKALIIDSWFDNFVGVISLVRVVDGRITPKQKIQVMSTGRVFQVESVGIFTPKRSEQPVLNAGDVGYIIAGIKEIDGAPVGDTFTGADRPGSEALPGFQKIQPRVFAGLFPVNSDDFGNLREALQKLRLNDASLYFEPETSQAMGFGFRCGFLGLLHMEIVQERLEREYNLDLVTTAPTVVYEVLTTSDEVLKIDNPAKLPPSNEIAEIREPIIVAHILTPQDYLGAIITLCIEKRGAQRGLNYAGGQVQLSFELPMSEVVMDFFDRLKSVSRGFASFEYSLERFQAAPLVKLDVLINGEKVDALSAIVHRDQAQYRGRELTVKLKQLIHQQMFEVAIQAAIGSQIIARTTVKALRKNVLAKCYGGDVSRKRKLLEKQKAGKKRMKQVGKVEIPQEAFLAVLQVGKNP</sequence>
<evidence type="ECO:0000256" key="5">
    <source>
        <dbReference type="ARBA" id="ARBA00022917"/>
    </source>
</evidence>
<dbReference type="EMBL" id="CBTK010000135">
    <property type="protein sequence ID" value="CDH45246.1"/>
    <property type="molecule type" value="Genomic_DNA"/>
</dbReference>
<evidence type="ECO:0000256" key="10">
    <source>
        <dbReference type="ARBA" id="ARBA00061052"/>
    </source>
</evidence>
<dbReference type="GO" id="GO:0005886">
    <property type="term" value="C:plasma membrane"/>
    <property type="evidence" value="ECO:0007669"/>
    <property type="project" value="UniProtKB-SubCell"/>
</dbReference>
<dbReference type="InterPro" id="IPR035647">
    <property type="entry name" value="EFG_III/V"/>
</dbReference>
<dbReference type="PROSITE" id="PS51722">
    <property type="entry name" value="G_TR_2"/>
    <property type="match status" value="1"/>
</dbReference>
<gene>
    <name evidence="12 14" type="primary">lepA</name>
    <name evidence="14" type="ORF">BN874_220016</name>
</gene>
<dbReference type="HAMAP" id="MF_00071">
    <property type="entry name" value="LepA"/>
    <property type="match status" value="1"/>
</dbReference>
<evidence type="ECO:0000256" key="8">
    <source>
        <dbReference type="ARBA" id="ARBA00050293"/>
    </source>
</evidence>
<dbReference type="InterPro" id="IPR005225">
    <property type="entry name" value="Small_GTP-bd"/>
</dbReference>
<evidence type="ECO:0000256" key="9">
    <source>
        <dbReference type="ARBA" id="ARBA00057626"/>
    </source>
</evidence>
<comment type="similarity">
    <text evidence="10">Belongs to the GTP-binding elongation factor family. LepA subfamily.</text>
</comment>
<dbReference type="InterPro" id="IPR009000">
    <property type="entry name" value="Transl_B-barrel_sf"/>
</dbReference>
<name>A0A7U7J4H0_9GAMM</name>
<feature type="domain" description="Tr-type G" evidence="13">
    <location>
        <begin position="2"/>
        <end position="184"/>
    </location>
</feature>
<evidence type="ECO:0000313" key="14">
    <source>
        <dbReference type="EMBL" id="CDH45246.1"/>
    </source>
</evidence>
<keyword evidence="4 12" id="KW-0378">Hydrolase</keyword>
<comment type="subcellular location">
    <subcellularLocation>
        <location evidence="12">Cell membrane</location>
        <topology evidence="12">Peripheral membrane protein</topology>
        <orientation evidence="12">Cytoplasmic side</orientation>
    </subcellularLocation>
</comment>
<dbReference type="InterPro" id="IPR038363">
    <property type="entry name" value="LepA_C_sf"/>
</dbReference>
<dbReference type="InterPro" id="IPR004161">
    <property type="entry name" value="EFTu-like_2"/>
</dbReference>
<dbReference type="PANTHER" id="PTHR43512:SF4">
    <property type="entry name" value="TRANSLATION FACTOR GUF1 HOMOLOG, CHLOROPLASTIC"/>
    <property type="match status" value="1"/>
</dbReference>
<dbReference type="RefSeq" id="WP_034432761.1">
    <property type="nucleotide sequence ID" value="NZ_CBTK010000135.1"/>
</dbReference>
<feature type="binding site" evidence="12">
    <location>
        <begin position="14"/>
        <end position="19"/>
    </location>
    <ligand>
        <name>GTP</name>
        <dbReference type="ChEBI" id="CHEBI:37565"/>
    </ligand>
</feature>
<dbReference type="NCBIfam" id="TIGR01393">
    <property type="entry name" value="lepA"/>
    <property type="match status" value="1"/>
</dbReference>
<evidence type="ECO:0000256" key="12">
    <source>
        <dbReference type="HAMAP-Rule" id="MF_00071"/>
    </source>
</evidence>
<dbReference type="InterPro" id="IPR013842">
    <property type="entry name" value="LepA_CTD"/>
</dbReference>
<keyword evidence="2 12" id="KW-1003">Cell membrane</keyword>
<keyword evidence="14" id="KW-0251">Elongation factor</keyword>
<dbReference type="Pfam" id="PF06421">
    <property type="entry name" value="LepA_C"/>
    <property type="match status" value="1"/>
</dbReference>
<keyword evidence="5 12" id="KW-0648">Protein biosynthesis</keyword>
<dbReference type="SUPFAM" id="SSF54980">
    <property type="entry name" value="EF-G C-terminal domain-like"/>
    <property type="match status" value="2"/>
</dbReference>